<dbReference type="InterPro" id="IPR050399">
    <property type="entry name" value="HPr"/>
</dbReference>
<dbReference type="PROSITE" id="PS51350">
    <property type="entry name" value="PTS_HPR_DOM"/>
    <property type="match status" value="1"/>
</dbReference>
<dbReference type="AlphaFoldDB" id="A0A0N9I936"/>
<dbReference type="RefSeq" id="WP_054293326.1">
    <property type="nucleotide sequence ID" value="NZ_CP012752.1"/>
</dbReference>
<accession>A0A0N9I936</accession>
<dbReference type="Pfam" id="PF00381">
    <property type="entry name" value="PTS-HPr"/>
    <property type="match status" value="1"/>
</dbReference>
<keyword evidence="6" id="KW-1185">Reference proteome</keyword>
<dbReference type="Gene3D" id="3.30.1340.10">
    <property type="entry name" value="HPr-like"/>
    <property type="match status" value="1"/>
</dbReference>
<dbReference type="CDD" id="cd00367">
    <property type="entry name" value="PTS-HPr_like"/>
    <property type="match status" value="1"/>
</dbReference>
<sequence>MATIRVKIASTVGLHARPAGLFAQAAARQPVPVLIGRPGDEGVVASSILAVMALGVKYEEEVELSAEGDGAEAALEELAALLAQDLDAAPAS</sequence>
<reference evidence="5 6" key="1">
    <citation type="submission" date="2015-07" db="EMBL/GenBank/DDBJ databases">
        <title>Genome sequencing of Kibdelosporangium phytohabitans.</title>
        <authorList>
            <person name="Qin S."/>
            <person name="Xing K."/>
        </authorList>
    </citation>
    <scope>NUCLEOTIDE SEQUENCE [LARGE SCALE GENOMIC DNA]</scope>
    <source>
        <strain evidence="5 6">KLBMP1111</strain>
    </source>
</reference>
<keyword evidence="2" id="KW-0963">Cytoplasm</keyword>
<evidence type="ECO:0000256" key="1">
    <source>
        <dbReference type="ARBA" id="ARBA00004496"/>
    </source>
</evidence>
<name>A0A0N9I936_9PSEU</name>
<dbReference type="EMBL" id="CP012752">
    <property type="protein sequence ID" value="ALG11425.1"/>
    <property type="molecule type" value="Genomic_DNA"/>
</dbReference>
<keyword evidence="5" id="KW-0808">Transferase</keyword>
<evidence type="ECO:0000313" key="5">
    <source>
        <dbReference type="EMBL" id="ALG11425.1"/>
    </source>
</evidence>
<comment type="subcellular location">
    <subcellularLocation>
        <location evidence="1">Cytoplasm</location>
    </subcellularLocation>
</comment>
<proteinExistence type="predicted"/>
<evidence type="ECO:0000313" key="6">
    <source>
        <dbReference type="Proteomes" id="UP000063699"/>
    </source>
</evidence>
<feature type="domain" description="HPr" evidence="4">
    <location>
        <begin position="1"/>
        <end position="89"/>
    </location>
</feature>
<dbReference type="OrthoDB" id="9809047at2"/>
<keyword evidence="5" id="KW-0418">Kinase</keyword>
<dbReference type="PANTHER" id="PTHR33705:SF2">
    <property type="entry name" value="PHOSPHOCARRIER PROTEIN NPR"/>
    <property type="match status" value="1"/>
</dbReference>
<evidence type="ECO:0000256" key="3">
    <source>
        <dbReference type="ARBA" id="ARBA00022683"/>
    </source>
</evidence>
<keyword evidence="3" id="KW-0598">Phosphotransferase system</keyword>
<dbReference type="NCBIfam" id="TIGR01003">
    <property type="entry name" value="PTS_HPr_family"/>
    <property type="match status" value="1"/>
</dbReference>
<evidence type="ECO:0000256" key="2">
    <source>
        <dbReference type="ARBA" id="ARBA00022490"/>
    </source>
</evidence>
<dbReference type="STRING" id="860235.AOZ06_35225"/>
<evidence type="ECO:0000259" key="4">
    <source>
        <dbReference type="PROSITE" id="PS51350"/>
    </source>
</evidence>
<dbReference type="Proteomes" id="UP000063699">
    <property type="component" value="Chromosome"/>
</dbReference>
<dbReference type="GO" id="GO:0005737">
    <property type="term" value="C:cytoplasm"/>
    <property type="evidence" value="ECO:0007669"/>
    <property type="project" value="UniProtKB-SubCell"/>
</dbReference>
<dbReference type="SUPFAM" id="SSF55594">
    <property type="entry name" value="HPr-like"/>
    <property type="match status" value="1"/>
</dbReference>
<dbReference type="InterPro" id="IPR000032">
    <property type="entry name" value="HPr-like"/>
</dbReference>
<dbReference type="InterPro" id="IPR035895">
    <property type="entry name" value="HPr-like_sf"/>
</dbReference>
<dbReference type="PRINTS" id="PR00107">
    <property type="entry name" value="PHOSPHOCPHPR"/>
</dbReference>
<organism evidence="5 6">
    <name type="scientific">Kibdelosporangium phytohabitans</name>
    <dbReference type="NCBI Taxonomy" id="860235"/>
    <lineage>
        <taxon>Bacteria</taxon>
        <taxon>Bacillati</taxon>
        <taxon>Actinomycetota</taxon>
        <taxon>Actinomycetes</taxon>
        <taxon>Pseudonocardiales</taxon>
        <taxon>Pseudonocardiaceae</taxon>
        <taxon>Kibdelosporangium</taxon>
    </lineage>
</organism>
<dbReference type="GO" id="GO:0016301">
    <property type="term" value="F:kinase activity"/>
    <property type="evidence" value="ECO:0007669"/>
    <property type="project" value="UniProtKB-KW"/>
</dbReference>
<gene>
    <name evidence="5" type="ORF">AOZ06_35225</name>
</gene>
<dbReference type="PANTHER" id="PTHR33705">
    <property type="entry name" value="PHOSPHOCARRIER PROTEIN HPR"/>
    <property type="match status" value="1"/>
</dbReference>
<dbReference type="KEGG" id="kphy:AOZ06_35225"/>
<dbReference type="GO" id="GO:0009401">
    <property type="term" value="P:phosphoenolpyruvate-dependent sugar phosphotransferase system"/>
    <property type="evidence" value="ECO:0007669"/>
    <property type="project" value="UniProtKB-KW"/>
</dbReference>
<protein>
    <submittedName>
        <fullName evidence="5">Dihydroxyacetone kinase</fullName>
    </submittedName>
</protein>